<keyword evidence="1" id="KW-0812">Transmembrane</keyword>
<reference evidence="3 4" key="1">
    <citation type="journal article" date="2011" name="J. Bacteriol.">
        <title>Genome sequence of 'Pedosphaera parvula' Ellin514, an aerobic Verrucomicrobial isolate from pasture soil.</title>
        <authorList>
            <person name="Kant R."/>
            <person name="van Passel M.W."/>
            <person name="Sangwan P."/>
            <person name="Palva A."/>
            <person name="Lucas S."/>
            <person name="Copeland A."/>
            <person name="Lapidus A."/>
            <person name="Glavina Del Rio T."/>
            <person name="Dalin E."/>
            <person name="Tice H."/>
            <person name="Bruce D."/>
            <person name="Goodwin L."/>
            <person name="Pitluck S."/>
            <person name="Chertkov O."/>
            <person name="Larimer F.W."/>
            <person name="Land M.L."/>
            <person name="Hauser L."/>
            <person name="Brettin T.S."/>
            <person name="Detter J.C."/>
            <person name="Han S."/>
            <person name="de Vos W.M."/>
            <person name="Janssen P.H."/>
            <person name="Smidt H."/>
        </authorList>
    </citation>
    <scope>NUCLEOTIDE SEQUENCE [LARGE SCALE GENOMIC DNA]</scope>
    <source>
        <strain evidence="3 4">Ellin514</strain>
    </source>
</reference>
<dbReference type="STRING" id="320771.Cflav_PD0466"/>
<accession>B9XRB1</accession>
<dbReference type="NCBIfam" id="TIGR02595">
    <property type="entry name" value="PEP_CTERM"/>
    <property type="match status" value="1"/>
</dbReference>
<dbReference type="InterPro" id="IPR013424">
    <property type="entry name" value="Ice-binding_C"/>
</dbReference>
<feature type="transmembrane region" description="Helical" evidence="1">
    <location>
        <begin position="41"/>
        <end position="59"/>
    </location>
</feature>
<protein>
    <recommendedName>
        <fullName evidence="2">Ice-binding protein C-terminal domain-containing protein</fullName>
    </recommendedName>
</protein>
<feature type="domain" description="Ice-binding protein C-terminal" evidence="2">
    <location>
        <begin position="202"/>
        <end position="224"/>
    </location>
</feature>
<keyword evidence="4" id="KW-1185">Reference proteome</keyword>
<gene>
    <name evidence="3" type="ORF">Cflav_PD0466</name>
</gene>
<dbReference type="Proteomes" id="UP000003688">
    <property type="component" value="Unassembled WGS sequence"/>
</dbReference>
<dbReference type="Pfam" id="PF07589">
    <property type="entry name" value="PEP-CTERM"/>
    <property type="match status" value="1"/>
</dbReference>
<evidence type="ECO:0000256" key="1">
    <source>
        <dbReference type="SAM" id="Phobius"/>
    </source>
</evidence>
<keyword evidence="1" id="KW-0472">Membrane</keyword>
<organism evidence="3 4">
    <name type="scientific">Pedosphaera parvula (strain Ellin514)</name>
    <dbReference type="NCBI Taxonomy" id="320771"/>
    <lineage>
        <taxon>Bacteria</taxon>
        <taxon>Pseudomonadati</taxon>
        <taxon>Verrucomicrobiota</taxon>
        <taxon>Pedosphaerae</taxon>
        <taxon>Pedosphaerales</taxon>
        <taxon>Pedosphaeraceae</taxon>
        <taxon>Pedosphaera</taxon>
    </lineage>
</organism>
<keyword evidence="1" id="KW-1133">Transmembrane helix</keyword>
<sequence length="226" mass="23320" precursor="true">MPGHFPWKGLCKITLEVNLCICIICCIDRSLKTNFQKMKKILSTILVAGYLAMAAAAHAQGTINFNNTGFNITTNNWSGTSGLMSGKGNYIFGLYLAADAGSLSVVTTPVMLFTNSPIAGVISLSTYALPTGFALGSTYAFEVKGWSATGGYGSYEAAMNGNSTGYFGMSSIGSVTLGGGATPAGVIWGSGPGQVQGFVIGVPEPSTIALASLGGAALLLFRRRSK</sequence>
<dbReference type="AlphaFoldDB" id="B9XRB1"/>
<feature type="transmembrane region" description="Helical" evidence="1">
    <location>
        <begin position="90"/>
        <end position="113"/>
    </location>
</feature>
<evidence type="ECO:0000313" key="4">
    <source>
        <dbReference type="Proteomes" id="UP000003688"/>
    </source>
</evidence>
<proteinExistence type="predicted"/>
<dbReference type="EMBL" id="ABOX02000062">
    <property type="protein sequence ID" value="EEF57598.1"/>
    <property type="molecule type" value="Genomic_DNA"/>
</dbReference>
<evidence type="ECO:0000259" key="2">
    <source>
        <dbReference type="Pfam" id="PF07589"/>
    </source>
</evidence>
<comment type="caution">
    <text evidence="3">The sequence shown here is derived from an EMBL/GenBank/DDBJ whole genome shotgun (WGS) entry which is preliminary data.</text>
</comment>
<evidence type="ECO:0000313" key="3">
    <source>
        <dbReference type="EMBL" id="EEF57598.1"/>
    </source>
</evidence>
<name>B9XRB1_PEDPL</name>
<feature type="transmembrane region" description="Helical" evidence="1">
    <location>
        <begin position="198"/>
        <end position="221"/>
    </location>
</feature>